<keyword evidence="5" id="KW-0067">ATP-binding</keyword>
<protein>
    <submittedName>
        <fullName evidence="8">Kinase-like domain-containing protein</fullName>
    </submittedName>
</protein>
<dbReference type="PANTHER" id="PTHR45992">
    <property type="entry name" value="EUKARYOTIC ELONGATION FACTOR 2 KINASE-RELATED"/>
    <property type="match status" value="1"/>
</dbReference>
<proteinExistence type="predicted"/>
<dbReference type="InterPro" id="IPR051852">
    <property type="entry name" value="Alpha-type_PK"/>
</dbReference>
<dbReference type="Proteomes" id="UP001218218">
    <property type="component" value="Unassembled WGS sequence"/>
</dbReference>
<feature type="region of interest" description="Disordered" evidence="6">
    <location>
        <begin position="552"/>
        <end position="587"/>
    </location>
</feature>
<name>A0AAD7EJI0_9AGAR</name>
<dbReference type="CDD" id="cd04515">
    <property type="entry name" value="Alpha_kinase"/>
    <property type="match status" value="1"/>
</dbReference>
<dbReference type="EMBL" id="JARIHO010000041">
    <property type="protein sequence ID" value="KAJ7327592.1"/>
    <property type="molecule type" value="Genomic_DNA"/>
</dbReference>
<dbReference type="GO" id="GO:0005524">
    <property type="term" value="F:ATP binding"/>
    <property type="evidence" value="ECO:0007669"/>
    <property type="project" value="UniProtKB-KW"/>
</dbReference>
<dbReference type="Gene3D" id="3.20.200.10">
    <property type="entry name" value="MHCK/EF2 kinase"/>
    <property type="match status" value="1"/>
</dbReference>
<dbReference type="InterPro" id="IPR011009">
    <property type="entry name" value="Kinase-like_dom_sf"/>
</dbReference>
<reference evidence="8" key="1">
    <citation type="submission" date="2023-03" db="EMBL/GenBank/DDBJ databases">
        <title>Massive genome expansion in bonnet fungi (Mycena s.s.) driven by repeated elements and novel gene families across ecological guilds.</title>
        <authorList>
            <consortium name="Lawrence Berkeley National Laboratory"/>
            <person name="Harder C.B."/>
            <person name="Miyauchi S."/>
            <person name="Viragh M."/>
            <person name="Kuo A."/>
            <person name="Thoen E."/>
            <person name="Andreopoulos B."/>
            <person name="Lu D."/>
            <person name="Skrede I."/>
            <person name="Drula E."/>
            <person name="Henrissat B."/>
            <person name="Morin E."/>
            <person name="Kohler A."/>
            <person name="Barry K."/>
            <person name="LaButti K."/>
            <person name="Morin E."/>
            <person name="Salamov A."/>
            <person name="Lipzen A."/>
            <person name="Mereny Z."/>
            <person name="Hegedus B."/>
            <person name="Baldrian P."/>
            <person name="Stursova M."/>
            <person name="Weitz H."/>
            <person name="Taylor A."/>
            <person name="Grigoriev I.V."/>
            <person name="Nagy L.G."/>
            <person name="Martin F."/>
            <person name="Kauserud H."/>
        </authorList>
    </citation>
    <scope>NUCLEOTIDE SEQUENCE</scope>
    <source>
        <strain evidence="8">CBHHK002</strain>
    </source>
</reference>
<dbReference type="GO" id="GO:1903013">
    <property type="term" value="P:response to differentiation-inducing factor 1"/>
    <property type="evidence" value="ECO:0007669"/>
    <property type="project" value="TreeGrafter"/>
</dbReference>
<gene>
    <name evidence="8" type="ORF">DFH08DRAFT_786980</name>
</gene>
<dbReference type="PANTHER" id="PTHR45992:SF2">
    <property type="entry name" value="EUKARYOTIC ELONGATION FACTOR 2 KINASE"/>
    <property type="match status" value="1"/>
</dbReference>
<keyword evidence="1" id="KW-0723">Serine/threonine-protein kinase</keyword>
<evidence type="ECO:0000313" key="9">
    <source>
        <dbReference type="Proteomes" id="UP001218218"/>
    </source>
</evidence>
<keyword evidence="2" id="KW-0808">Transferase</keyword>
<dbReference type="SMART" id="SM00811">
    <property type="entry name" value="Alpha_kinase"/>
    <property type="match status" value="1"/>
</dbReference>
<keyword evidence="3" id="KW-0547">Nucleotide-binding</keyword>
<evidence type="ECO:0000313" key="8">
    <source>
        <dbReference type="EMBL" id="KAJ7327592.1"/>
    </source>
</evidence>
<keyword evidence="4 8" id="KW-0418">Kinase</keyword>
<dbReference type="SUPFAM" id="SSF56112">
    <property type="entry name" value="Protein kinase-like (PK-like)"/>
    <property type="match status" value="1"/>
</dbReference>
<evidence type="ECO:0000256" key="1">
    <source>
        <dbReference type="ARBA" id="ARBA00022527"/>
    </source>
</evidence>
<keyword evidence="9" id="KW-1185">Reference proteome</keyword>
<evidence type="ECO:0000259" key="7">
    <source>
        <dbReference type="PROSITE" id="PS51158"/>
    </source>
</evidence>
<evidence type="ECO:0000256" key="3">
    <source>
        <dbReference type="ARBA" id="ARBA00022741"/>
    </source>
</evidence>
<dbReference type="AlphaFoldDB" id="A0AAD7EJI0"/>
<sequence>MAPPAPGSIQTCGTATCTLVARAVGSSVASESGLVVNGSGPLGPSIVENAANEADKARLDATRERLKLPPANPNLKNPVPGTRLTTSTLLAHEHGGGLPGDTLIMLCWEVRSSKNSKLDARLGSASKKWSANLFLNDIKSDIVQAVNIEWTKQTLVPLEDDETSFRWSDNRLLDRNTSTMTLGDFYTYHSTPSNAPIYLHDVPKKWKHFLKTAKNSPFICLELYIHYDALYSSKTDQATGHKRGRTESSKNIAAPKNKQIRPSVGGGVLSSEFSLSGRVGRATVQTQSPITFKKITCITAIQTGNPTLIDTGDIFRGHIFDKPFSSGTMKQAFDLILENGDQYVAKCFYKLAVTENNFAVDSEVGVSVEANRIEIEGEIQRLAIGKWMIDAFYRHCKSRKDVRVDTNIAFTDAFLAVEVDRPSIASGVHLLTENDDGLTWLVERKRPSTVIKFSGTLVHHSHRRDLRSATISAFAHFVFGYSKRTLVVADLQGTPCLVRNNDGLILFDLMTHTADGDSGVGDFGREGIETFVHDHNCTDLCRSLSLDTSYPLVMPKNGEEDENLEGENRDLFDGDSDEDSRPLQVHE</sequence>
<dbReference type="GO" id="GO:0031037">
    <property type="term" value="P:myosin II filament disassembly"/>
    <property type="evidence" value="ECO:0007669"/>
    <property type="project" value="TreeGrafter"/>
</dbReference>
<dbReference type="GO" id="GO:0004674">
    <property type="term" value="F:protein serine/threonine kinase activity"/>
    <property type="evidence" value="ECO:0007669"/>
    <property type="project" value="UniProtKB-KW"/>
</dbReference>
<dbReference type="InterPro" id="IPR004166">
    <property type="entry name" value="a-kinase_dom"/>
</dbReference>
<dbReference type="Pfam" id="PF02816">
    <property type="entry name" value="Alpha_kinase"/>
    <property type="match status" value="1"/>
</dbReference>
<evidence type="ECO:0000256" key="2">
    <source>
        <dbReference type="ARBA" id="ARBA00022679"/>
    </source>
</evidence>
<feature type="domain" description="Alpha-type protein kinase" evidence="7">
    <location>
        <begin position="294"/>
        <end position="549"/>
    </location>
</feature>
<evidence type="ECO:0000256" key="6">
    <source>
        <dbReference type="SAM" id="MobiDB-lite"/>
    </source>
</evidence>
<comment type="caution">
    <text evidence="8">The sequence shown here is derived from an EMBL/GenBank/DDBJ whole genome shotgun (WGS) entry which is preliminary data.</text>
</comment>
<evidence type="ECO:0000256" key="4">
    <source>
        <dbReference type="ARBA" id="ARBA00022777"/>
    </source>
</evidence>
<feature type="region of interest" description="Disordered" evidence="6">
    <location>
        <begin position="236"/>
        <end position="256"/>
    </location>
</feature>
<accession>A0AAD7EJI0</accession>
<organism evidence="8 9">
    <name type="scientific">Mycena albidolilacea</name>
    <dbReference type="NCBI Taxonomy" id="1033008"/>
    <lineage>
        <taxon>Eukaryota</taxon>
        <taxon>Fungi</taxon>
        <taxon>Dikarya</taxon>
        <taxon>Basidiomycota</taxon>
        <taxon>Agaricomycotina</taxon>
        <taxon>Agaricomycetes</taxon>
        <taxon>Agaricomycetidae</taxon>
        <taxon>Agaricales</taxon>
        <taxon>Marasmiineae</taxon>
        <taxon>Mycenaceae</taxon>
        <taxon>Mycena</taxon>
    </lineage>
</organism>
<evidence type="ECO:0000256" key="5">
    <source>
        <dbReference type="ARBA" id="ARBA00022840"/>
    </source>
</evidence>
<dbReference type="PROSITE" id="PS51158">
    <property type="entry name" value="ALPHA_KINASE"/>
    <property type="match status" value="1"/>
</dbReference>